<reference evidence="2" key="2">
    <citation type="journal article" date="2010" name="Genome Res.">
        <title>Population genomic sequencing of Coccidioides fungi reveals recent hybridization and transposon control.</title>
        <authorList>
            <person name="Neafsey D.E."/>
            <person name="Barker B.M."/>
            <person name="Sharpton T.J."/>
            <person name="Stajich J.E."/>
            <person name="Park D.J."/>
            <person name="Whiston E."/>
            <person name="Hung C.-Y."/>
            <person name="McMahan C."/>
            <person name="White J."/>
            <person name="Sykes S."/>
            <person name="Heiman D."/>
            <person name="Young S."/>
            <person name="Zeng Q."/>
            <person name="Abouelleil A."/>
            <person name="Aftuck L."/>
            <person name="Bessette D."/>
            <person name="Brown A."/>
            <person name="FitzGerald M."/>
            <person name="Lui A."/>
            <person name="Macdonald J.P."/>
            <person name="Priest M."/>
            <person name="Orbach M.J."/>
            <person name="Galgiani J.N."/>
            <person name="Kirkland T.N."/>
            <person name="Cole G.T."/>
            <person name="Birren B.W."/>
            <person name="Henn M.R."/>
            <person name="Taylor J.W."/>
            <person name="Rounsley S.D."/>
        </authorList>
    </citation>
    <scope>GENOME REANNOTATION</scope>
    <source>
        <strain evidence="2">RS</strain>
    </source>
</reference>
<name>A0A0D8JTI8_COCIM</name>
<gene>
    <name evidence="1" type="ORF">CIMG_12849</name>
</gene>
<dbReference type="Proteomes" id="UP000001261">
    <property type="component" value="Unassembled WGS sequence"/>
</dbReference>
<evidence type="ECO:0000313" key="2">
    <source>
        <dbReference type="Proteomes" id="UP000001261"/>
    </source>
</evidence>
<accession>A0A0D8JTI8</accession>
<dbReference type="AlphaFoldDB" id="A0A0D8JTI8"/>
<dbReference type="KEGG" id="cim:CIMG_12849"/>
<dbReference type="EMBL" id="GG704911">
    <property type="protein sequence ID" value="KJF60276.1"/>
    <property type="molecule type" value="Genomic_DNA"/>
</dbReference>
<dbReference type="RefSeq" id="XP_004445902.1">
    <property type="nucleotide sequence ID" value="XM_004445845.1"/>
</dbReference>
<evidence type="ECO:0000313" key="1">
    <source>
        <dbReference type="EMBL" id="KJF60276.1"/>
    </source>
</evidence>
<dbReference type="VEuPathDB" id="FungiDB:CIMG_12849"/>
<keyword evidence="2" id="KW-1185">Reference proteome</keyword>
<dbReference type="GeneID" id="24164476"/>
<reference evidence="2" key="1">
    <citation type="journal article" date="2009" name="Genome Res.">
        <title>Comparative genomic analyses of the human fungal pathogens Coccidioides and their relatives.</title>
        <authorList>
            <person name="Sharpton T.J."/>
            <person name="Stajich J.E."/>
            <person name="Rounsley S.D."/>
            <person name="Gardner M.J."/>
            <person name="Wortman J.R."/>
            <person name="Jordar V.S."/>
            <person name="Maiti R."/>
            <person name="Kodira C.D."/>
            <person name="Neafsey D.E."/>
            <person name="Zeng Q."/>
            <person name="Hung C.-Y."/>
            <person name="McMahan C."/>
            <person name="Muszewska A."/>
            <person name="Grynberg M."/>
            <person name="Mandel M.A."/>
            <person name="Kellner E.M."/>
            <person name="Barker B.M."/>
            <person name="Galgiani J.N."/>
            <person name="Orbach M.J."/>
            <person name="Kirkland T.N."/>
            <person name="Cole G.T."/>
            <person name="Henn M.R."/>
            <person name="Birren B.W."/>
            <person name="Taylor J.W."/>
        </authorList>
    </citation>
    <scope>NUCLEOTIDE SEQUENCE [LARGE SCALE GENOMIC DNA]</scope>
    <source>
        <strain evidence="2">RS</strain>
    </source>
</reference>
<dbReference type="InParanoid" id="A0A0D8JTI8"/>
<organism evidence="1 2">
    <name type="scientific">Coccidioides immitis (strain RS)</name>
    <name type="common">Valley fever fungus</name>
    <dbReference type="NCBI Taxonomy" id="246410"/>
    <lineage>
        <taxon>Eukaryota</taxon>
        <taxon>Fungi</taxon>
        <taxon>Dikarya</taxon>
        <taxon>Ascomycota</taxon>
        <taxon>Pezizomycotina</taxon>
        <taxon>Eurotiomycetes</taxon>
        <taxon>Eurotiomycetidae</taxon>
        <taxon>Onygenales</taxon>
        <taxon>Onygenaceae</taxon>
        <taxon>Coccidioides</taxon>
    </lineage>
</organism>
<protein>
    <submittedName>
        <fullName evidence="1">Uncharacterized protein</fullName>
    </submittedName>
</protein>
<proteinExistence type="predicted"/>
<sequence>MAGNLNRMASGWNLYVHIKRRECRRAKQFWNKILVYNDITPKDTGNMLEGKTEPFKSHILIGKAGGL</sequence>